<dbReference type="InterPro" id="IPR036465">
    <property type="entry name" value="vWFA_dom_sf"/>
</dbReference>
<evidence type="ECO:0000256" key="2">
    <source>
        <dbReference type="ARBA" id="ARBA00022692"/>
    </source>
</evidence>
<gene>
    <name evidence="7" type="ORF">PQJ61_11305</name>
</gene>
<dbReference type="InterPro" id="IPR002035">
    <property type="entry name" value="VWF_A"/>
</dbReference>
<protein>
    <submittedName>
        <fullName evidence="7">VWA domain-containing protein</fullName>
    </submittedName>
</protein>
<dbReference type="AlphaFoldDB" id="A0AAJ1IDI6"/>
<keyword evidence="1" id="KW-1003">Cell membrane</keyword>
<evidence type="ECO:0000256" key="3">
    <source>
        <dbReference type="ARBA" id="ARBA00022989"/>
    </source>
</evidence>
<feature type="transmembrane region" description="Helical" evidence="5">
    <location>
        <begin position="63"/>
        <end position="85"/>
    </location>
</feature>
<feature type="transmembrane region" description="Helical" evidence="5">
    <location>
        <begin position="6"/>
        <end position="31"/>
    </location>
</feature>
<feature type="transmembrane region" description="Helical" evidence="5">
    <location>
        <begin position="320"/>
        <end position="341"/>
    </location>
</feature>
<dbReference type="InterPro" id="IPR050768">
    <property type="entry name" value="UPF0353/GerABKA_families"/>
</dbReference>
<evidence type="ECO:0000256" key="5">
    <source>
        <dbReference type="SAM" id="Phobius"/>
    </source>
</evidence>
<evidence type="ECO:0000313" key="7">
    <source>
        <dbReference type="EMBL" id="MDC7227338.1"/>
    </source>
</evidence>
<evidence type="ECO:0000313" key="8">
    <source>
        <dbReference type="Proteomes" id="UP001221217"/>
    </source>
</evidence>
<sequence>MINDFIFLNPAALTMLWIPAAVAVAGVYGLTRSRRIMAKLMAADCDGEKTARTRGTDVFARKVTGLVLISSALILIIIGAARPSWNSTETIVSKKGRDVVFVIDVSRSMLAEDLYPNRLGRARLAVLDALSVMDGDRVGLVAFAGSSVVKCPLTIDYSFFRMAVEDLSPDAVSIGGSMIGDALRKTVEDVLAGGSGGYRDIILITDGEDQDSYPLEAAEMLGELDIRLIAIGLGDENEGRRIPVTDKNGNKVFVTHEGQEVWSRLDADTLRKMTSATPGGRYLNVSTGTFDMAEIYSSLIKTREARFIEEETSIDYEEDFQYFLLPAMILVLYYIFISFAYPQKQKRRRK</sequence>
<proteinExistence type="predicted"/>
<keyword evidence="2 5" id="KW-0812">Transmembrane</keyword>
<evidence type="ECO:0000256" key="4">
    <source>
        <dbReference type="ARBA" id="ARBA00023136"/>
    </source>
</evidence>
<dbReference type="PANTHER" id="PTHR22550:SF5">
    <property type="entry name" value="LEUCINE ZIPPER PROTEIN 4"/>
    <property type="match status" value="1"/>
</dbReference>
<name>A0AAJ1IDI6_9SPIO</name>
<dbReference type="SUPFAM" id="SSF53300">
    <property type="entry name" value="vWA-like"/>
    <property type="match status" value="1"/>
</dbReference>
<keyword evidence="4 5" id="KW-0472">Membrane</keyword>
<comment type="caution">
    <text evidence="7">The sequence shown here is derived from an EMBL/GenBank/DDBJ whole genome shotgun (WGS) entry which is preliminary data.</text>
</comment>
<dbReference type="PANTHER" id="PTHR22550">
    <property type="entry name" value="SPORE GERMINATION PROTEIN"/>
    <property type="match status" value="1"/>
</dbReference>
<dbReference type="PROSITE" id="PS50234">
    <property type="entry name" value="VWFA"/>
    <property type="match status" value="1"/>
</dbReference>
<dbReference type="EMBL" id="JAQQAL010000024">
    <property type="protein sequence ID" value="MDC7227338.1"/>
    <property type="molecule type" value="Genomic_DNA"/>
</dbReference>
<keyword evidence="3 5" id="KW-1133">Transmembrane helix</keyword>
<feature type="domain" description="VWFA" evidence="6">
    <location>
        <begin position="98"/>
        <end position="299"/>
    </location>
</feature>
<dbReference type="Gene3D" id="3.40.50.410">
    <property type="entry name" value="von Willebrand factor, type A domain"/>
    <property type="match status" value="1"/>
</dbReference>
<dbReference type="Proteomes" id="UP001221217">
    <property type="component" value="Unassembled WGS sequence"/>
</dbReference>
<evidence type="ECO:0000259" key="6">
    <source>
        <dbReference type="PROSITE" id="PS50234"/>
    </source>
</evidence>
<dbReference type="Pfam" id="PF13519">
    <property type="entry name" value="VWA_2"/>
    <property type="match status" value="1"/>
</dbReference>
<dbReference type="SMART" id="SM00327">
    <property type="entry name" value="VWA"/>
    <property type="match status" value="1"/>
</dbReference>
<evidence type="ECO:0000256" key="1">
    <source>
        <dbReference type="ARBA" id="ARBA00022475"/>
    </source>
</evidence>
<reference evidence="7 8" key="1">
    <citation type="submission" date="2022-12" db="EMBL/GenBank/DDBJ databases">
        <title>Metagenome assembled genome from gulf of manar.</title>
        <authorList>
            <person name="Kohli P."/>
            <person name="Pk S."/>
            <person name="Venkata Ramana C."/>
            <person name="Sasikala C."/>
        </authorList>
    </citation>
    <scope>NUCLEOTIDE SEQUENCE [LARGE SCALE GENOMIC DNA]</scope>
    <source>
        <strain evidence="7">JB008</strain>
    </source>
</reference>
<organism evidence="7 8">
    <name type="scientific">Candidatus Thalassospirochaeta sargassi</name>
    <dbReference type="NCBI Taxonomy" id="3119039"/>
    <lineage>
        <taxon>Bacteria</taxon>
        <taxon>Pseudomonadati</taxon>
        <taxon>Spirochaetota</taxon>
        <taxon>Spirochaetia</taxon>
        <taxon>Spirochaetales</taxon>
        <taxon>Spirochaetaceae</taxon>
        <taxon>Candidatus Thalassospirochaeta</taxon>
    </lineage>
</organism>
<accession>A0AAJ1IDI6</accession>